<gene>
    <name evidence="1" type="ORF">SAMN04488008_104361</name>
</gene>
<dbReference type="OrthoDB" id="119432at2"/>
<dbReference type="Proteomes" id="UP000198990">
    <property type="component" value="Unassembled WGS sequence"/>
</dbReference>
<dbReference type="EMBL" id="FNZN01000004">
    <property type="protein sequence ID" value="SEL62319.1"/>
    <property type="molecule type" value="Genomic_DNA"/>
</dbReference>
<reference evidence="2" key="1">
    <citation type="submission" date="2016-10" db="EMBL/GenBank/DDBJ databases">
        <authorList>
            <person name="Varghese N."/>
            <person name="Submissions S."/>
        </authorList>
    </citation>
    <scope>NUCLEOTIDE SEQUENCE [LARGE SCALE GENOMIC DNA]</scope>
    <source>
        <strain evidence="2">DSM 16471</strain>
    </source>
</reference>
<protein>
    <submittedName>
        <fullName evidence="1">Uncharacterized protein</fullName>
    </submittedName>
</protein>
<dbReference type="Gene3D" id="1.20.120.450">
    <property type="entry name" value="dinb family like domain"/>
    <property type="match status" value="1"/>
</dbReference>
<proteinExistence type="predicted"/>
<name>A0A1H7RQN6_9FLAO</name>
<organism evidence="1 2">
    <name type="scientific">Maribacter orientalis</name>
    <dbReference type="NCBI Taxonomy" id="228957"/>
    <lineage>
        <taxon>Bacteria</taxon>
        <taxon>Pseudomonadati</taxon>
        <taxon>Bacteroidota</taxon>
        <taxon>Flavobacteriia</taxon>
        <taxon>Flavobacteriales</taxon>
        <taxon>Flavobacteriaceae</taxon>
        <taxon>Maribacter</taxon>
    </lineage>
</organism>
<evidence type="ECO:0000313" key="1">
    <source>
        <dbReference type="EMBL" id="SEL62319.1"/>
    </source>
</evidence>
<evidence type="ECO:0000313" key="2">
    <source>
        <dbReference type="Proteomes" id="UP000198990"/>
    </source>
</evidence>
<sequence length="98" mass="11986">MSFFYLEKTKEKRFQRELESEAPYIVIIRPTYGTMIKKLKKYQQKRHTTIYILDDLGMNKEVADENGKKMSFWQFIMRKVLEHEIYYMGQIVAYLKVF</sequence>
<dbReference type="AlphaFoldDB" id="A0A1H7RQN6"/>
<accession>A0A1H7RQN6</accession>
<dbReference type="InterPro" id="IPR034660">
    <property type="entry name" value="DinB/YfiT-like"/>
</dbReference>
<dbReference type="SUPFAM" id="SSF109854">
    <property type="entry name" value="DinB/YfiT-like putative metalloenzymes"/>
    <property type="match status" value="1"/>
</dbReference>
<dbReference type="RefSeq" id="WP_091624162.1">
    <property type="nucleotide sequence ID" value="NZ_FNZN01000004.1"/>
</dbReference>
<keyword evidence="2" id="KW-1185">Reference proteome</keyword>